<dbReference type="EMBL" id="CAKOGL010000017">
    <property type="protein sequence ID" value="CAH2097274.1"/>
    <property type="molecule type" value="Genomic_DNA"/>
</dbReference>
<gene>
    <name evidence="2" type="ORF">EEDITHA_LOCUS12518</name>
</gene>
<evidence type="ECO:0000256" key="1">
    <source>
        <dbReference type="SAM" id="MobiDB-lite"/>
    </source>
</evidence>
<dbReference type="Proteomes" id="UP001153954">
    <property type="component" value="Unassembled WGS sequence"/>
</dbReference>
<proteinExistence type="predicted"/>
<accession>A0AAU9UES6</accession>
<reference evidence="2" key="1">
    <citation type="submission" date="2022-03" db="EMBL/GenBank/DDBJ databases">
        <authorList>
            <person name="Tunstrom K."/>
        </authorList>
    </citation>
    <scope>NUCLEOTIDE SEQUENCE</scope>
</reference>
<feature type="region of interest" description="Disordered" evidence="1">
    <location>
        <begin position="52"/>
        <end position="77"/>
    </location>
</feature>
<protein>
    <submittedName>
        <fullName evidence="2">Uncharacterized protein</fullName>
    </submittedName>
</protein>
<evidence type="ECO:0000313" key="2">
    <source>
        <dbReference type="EMBL" id="CAH2097274.1"/>
    </source>
</evidence>
<evidence type="ECO:0000313" key="3">
    <source>
        <dbReference type="Proteomes" id="UP001153954"/>
    </source>
</evidence>
<feature type="compositionally biased region" description="Basic and acidic residues" evidence="1">
    <location>
        <begin position="60"/>
        <end position="77"/>
    </location>
</feature>
<dbReference type="AlphaFoldDB" id="A0AAU9UES6"/>
<keyword evidence="3" id="KW-1185">Reference proteome</keyword>
<comment type="caution">
    <text evidence="2">The sequence shown here is derived from an EMBL/GenBank/DDBJ whole genome shotgun (WGS) entry which is preliminary data.</text>
</comment>
<organism evidence="2 3">
    <name type="scientific">Euphydryas editha</name>
    <name type="common">Edith's checkerspot</name>
    <dbReference type="NCBI Taxonomy" id="104508"/>
    <lineage>
        <taxon>Eukaryota</taxon>
        <taxon>Metazoa</taxon>
        <taxon>Ecdysozoa</taxon>
        <taxon>Arthropoda</taxon>
        <taxon>Hexapoda</taxon>
        <taxon>Insecta</taxon>
        <taxon>Pterygota</taxon>
        <taxon>Neoptera</taxon>
        <taxon>Endopterygota</taxon>
        <taxon>Lepidoptera</taxon>
        <taxon>Glossata</taxon>
        <taxon>Ditrysia</taxon>
        <taxon>Papilionoidea</taxon>
        <taxon>Nymphalidae</taxon>
        <taxon>Nymphalinae</taxon>
        <taxon>Euphydryas</taxon>
    </lineage>
</organism>
<name>A0AAU9UES6_EUPED</name>
<sequence>MLDVFLLIWNILLEQSARYKERATASFLDQLASYFSEHEYLFTCDGDRAMRVTGARAPHPPRDPPPDRGDRAPASER</sequence>